<reference evidence="7 8" key="1">
    <citation type="submission" date="2020-04" db="EMBL/GenBank/DDBJ databases">
        <title>Description of novel Gluconacetobacter.</title>
        <authorList>
            <person name="Sombolestani A."/>
        </authorList>
    </citation>
    <scope>NUCLEOTIDE SEQUENCE [LARGE SCALE GENOMIC DNA]</scope>
    <source>
        <strain evidence="7 8">LMG 21312</strain>
    </source>
</reference>
<evidence type="ECO:0000256" key="5">
    <source>
        <dbReference type="ARBA" id="ARBA00023211"/>
    </source>
</evidence>
<dbReference type="Proteomes" id="UP000561066">
    <property type="component" value="Unassembled WGS sequence"/>
</dbReference>
<dbReference type="InterPro" id="IPR043472">
    <property type="entry name" value="Macro_dom-like"/>
</dbReference>
<evidence type="ECO:0000313" key="8">
    <source>
        <dbReference type="Proteomes" id="UP000561066"/>
    </source>
</evidence>
<dbReference type="Pfam" id="PF21337">
    <property type="entry name" value="Peptidase_M17_N_1"/>
    <property type="match status" value="1"/>
</dbReference>
<dbReference type="Pfam" id="PF00883">
    <property type="entry name" value="Peptidase_M17"/>
    <property type="match status" value="1"/>
</dbReference>
<dbReference type="PROSITE" id="PS00631">
    <property type="entry name" value="CYTOSOL_AP"/>
    <property type="match status" value="1"/>
</dbReference>
<keyword evidence="3" id="KW-0645">Protease</keyword>
<keyword evidence="2 7" id="KW-0031">Aminopeptidase</keyword>
<protein>
    <submittedName>
        <fullName evidence="7">Leucyl aminopeptidase family protein</fullName>
    </submittedName>
</protein>
<dbReference type="GO" id="GO:0006508">
    <property type="term" value="P:proteolysis"/>
    <property type="evidence" value="ECO:0007669"/>
    <property type="project" value="UniProtKB-KW"/>
</dbReference>
<evidence type="ECO:0000313" key="7">
    <source>
        <dbReference type="EMBL" id="MBB2174574.1"/>
    </source>
</evidence>
<name>A0A7W4J4N7_9PROT</name>
<dbReference type="InterPro" id="IPR048816">
    <property type="entry name" value="Peptidase_M17_N_1"/>
</dbReference>
<sequence length="474" mass="49873">MSVEGFPCLLPAGRSRRARMRTVHVIRQGDGDDLTPRIGESGAAFLRDSGFGGRAGELALVPGSNGVAAAVLGAGDRTDPFLFGGLAKALPPGPWTIALPDGLAPATAVLGFCLGAYRMPAFGRKMEDAADIARLVVPAGGAAGAEVAWAIRLGRDLINTPPNLMGPTELARAARRVLEPLGAEVRIVKGRDLAQAYPTIAHVGAGSARAPRVVMARWRGTQAGDDAPLLSLVGKGVCFDTGGYDIKPASSMLRMKKDMGGAALMLALAQLIVTRDLPLRLELRLGCVENSVSGAAMRPSDVVTTRSGLTVEIGNTDAEGRLVLCDLLAEACEMSPDLLVDAATLTGAARVALGPDLPALFSTDDGVADMILQAGRACDDPLWRLPLWDGYGDWLRSPVADLNNVSAKPMAGAITAALFLRNFVKTGVRWAHIDTYAWNDNYRSGRPEGGETPALRALYASLLRILNVADRQQQ</sequence>
<dbReference type="GO" id="GO:0070006">
    <property type="term" value="F:metalloaminopeptidase activity"/>
    <property type="evidence" value="ECO:0007669"/>
    <property type="project" value="InterPro"/>
</dbReference>
<organism evidence="7 8">
    <name type="scientific">Gluconacetobacter johannae</name>
    <dbReference type="NCBI Taxonomy" id="112140"/>
    <lineage>
        <taxon>Bacteria</taxon>
        <taxon>Pseudomonadati</taxon>
        <taxon>Pseudomonadota</taxon>
        <taxon>Alphaproteobacteria</taxon>
        <taxon>Acetobacterales</taxon>
        <taxon>Acetobacteraceae</taxon>
        <taxon>Gluconacetobacter</taxon>
    </lineage>
</organism>
<keyword evidence="4" id="KW-0378">Hydrolase</keyword>
<comment type="similarity">
    <text evidence="1">Belongs to the peptidase M17 family.</text>
</comment>
<dbReference type="AlphaFoldDB" id="A0A7W4J4N7"/>
<dbReference type="InterPro" id="IPR011356">
    <property type="entry name" value="Leucine_aapep/pepB"/>
</dbReference>
<dbReference type="SUPFAM" id="SSF53187">
    <property type="entry name" value="Zn-dependent exopeptidases"/>
    <property type="match status" value="1"/>
</dbReference>
<dbReference type="GO" id="GO:0005737">
    <property type="term" value="C:cytoplasm"/>
    <property type="evidence" value="ECO:0007669"/>
    <property type="project" value="InterPro"/>
</dbReference>
<evidence type="ECO:0000256" key="2">
    <source>
        <dbReference type="ARBA" id="ARBA00022438"/>
    </source>
</evidence>
<evidence type="ECO:0000259" key="6">
    <source>
        <dbReference type="PROSITE" id="PS00631"/>
    </source>
</evidence>
<dbReference type="Gene3D" id="3.40.220.10">
    <property type="entry name" value="Leucine Aminopeptidase, subunit E, domain 1"/>
    <property type="match status" value="1"/>
</dbReference>
<feature type="domain" description="Cytosol aminopeptidase" evidence="6">
    <location>
        <begin position="315"/>
        <end position="322"/>
    </location>
</feature>
<dbReference type="PANTHER" id="PTHR11963">
    <property type="entry name" value="LEUCINE AMINOPEPTIDASE-RELATED"/>
    <property type="match status" value="1"/>
</dbReference>
<dbReference type="Gene3D" id="3.40.630.10">
    <property type="entry name" value="Zn peptidases"/>
    <property type="match status" value="1"/>
</dbReference>
<keyword evidence="8" id="KW-1185">Reference proteome</keyword>
<proteinExistence type="inferred from homology"/>
<dbReference type="EMBL" id="JABEQH010000001">
    <property type="protein sequence ID" value="MBB2174574.1"/>
    <property type="molecule type" value="Genomic_DNA"/>
</dbReference>
<keyword evidence="5" id="KW-0464">Manganese</keyword>
<dbReference type="PRINTS" id="PR00481">
    <property type="entry name" value="LAMNOPPTDASE"/>
</dbReference>
<dbReference type="InterPro" id="IPR000819">
    <property type="entry name" value="Peptidase_M17_C"/>
</dbReference>
<dbReference type="PANTHER" id="PTHR11963:SF20">
    <property type="entry name" value="PEPTIDASE B"/>
    <property type="match status" value="1"/>
</dbReference>
<evidence type="ECO:0000256" key="3">
    <source>
        <dbReference type="ARBA" id="ARBA00022670"/>
    </source>
</evidence>
<accession>A0A7W4J4N7</accession>
<dbReference type="GO" id="GO:0030145">
    <property type="term" value="F:manganese ion binding"/>
    <property type="evidence" value="ECO:0007669"/>
    <property type="project" value="InterPro"/>
</dbReference>
<dbReference type="RefSeq" id="WP_182940421.1">
    <property type="nucleotide sequence ID" value="NZ_JABEQH010000001.1"/>
</dbReference>
<evidence type="ECO:0000256" key="4">
    <source>
        <dbReference type="ARBA" id="ARBA00022801"/>
    </source>
</evidence>
<dbReference type="CDD" id="cd00433">
    <property type="entry name" value="Peptidase_M17"/>
    <property type="match status" value="1"/>
</dbReference>
<comment type="caution">
    <text evidence="7">The sequence shown here is derived from an EMBL/GenBank/DDBJ whole genome shotgun (WGS) entry which is preliminary data.</text>
</comment>
<evidence type="ECO:0000256" key="1">
    <source>
        <dbReference type="ARBA" id="ARBA00009528"/>
    </source>
</evidence>
<gene>
    <name evidence="7" type="ORF">HLH21_01380</name>
</gene>